<keyword evidence="5 7" id="KW-0808">Transferase</keyword>
<comment type="caution">
    <text evidence="7">Lacks conserved residue(s) required for the propagation of feature annotation.</text>
</comment>
<dbReference type="OrthoDB" id="9810066at2"/>
<dbReference type="GO" id="GO:0030091">
    <property type="term" value="P:protein repair"/>
    <property type="evidence" value="ECO:0007669"/>
    <property type="project" value="UniProtKB-UniRule"/>
</dbReference>
<dbReference type="Pfam" id="PF01135">
    <property type="entry name" value="PCMT"/>
    <property type="match status" value="1"/>
</dbReference>
<keyword evidence="4 7" id="KW-0489">Methyltransferase</keyword>
<comment type="function">
    <text evidence="7">Catalyzes the methyl esterification of L-isoaspartyl residues in peptides and proteins that result from spontaneous decomposition of normal L-aspartyl and L-asparaginyl residues. It plays a role in the repair and/or degradation of damaged proteins.</text>
</comment>
<evidence type="ECO:0000313" key="9">
    <source>
        <dbReference type="Proteomes" id="UP000321412"/>
    </source>
</evidence>
<dbReference type="GO" id="GO:0004719">
    <property type="term" value="F:protein-L-isoaspartate (D-aspartate) O-methyltransferase activity"/>
    <property type="evidence" value="ECO:0007669"/>
    <property type="project" value="UniProtKB-UniRule"/>
</dbReference>
<evidence type="ECO:0000256" key="3">
    <source>
        <dbReference type="ARBA" id="ARBA00022490"/>
    </source>
</evidence>
<dbReference type="GO" id="GO:0032259">
    <property type="term" value="P:methylation"/>
    <property type="evidence" value="ECO:0007669"/>
    <property type="project" value="UniProtKB-KW"/>
</dbReference>
<dbReference type="Proteomes" id="UP000321412">
    <property type="component" value="Unassembled WGS sequence"/>
</dbReference>
<dbReference type="FunFam" id="3.40.50.150:FF:000010">
    <property type="entry name" value="Protein-L-isoaspartate O-methyltransferase"/>
    <property type="match status" value="1"/>
</dbReference>
<comment type="caution">
    <text evidence="8">The sequence shown here is derived from an EMBL/GenBank/DDBJ whole genome shotgun (WGS) entry which is preliminary data.</text>
</comment>
<dbReference type="PANTHER" id="PTHR11579">
    <property type="entry name" value="PROTEIN-L-ISOASPARTATE O-METHYLTRANSFERASE"/>
    <property type="match status" value="1"/>
</dbReference>
<sequence length="215" mass="23797">MVEQQIRSRGIELEPVLKAMAEVPRERFVPRRYRSQAYEDTALPIGGGQTITQPYLVAWMTVLLRPHPHDRVLEVGTGSGYQAAVLARLVDEVFTIERVDELAARARHTLADLSVDNVAVRSGDGSLGWAGVAPFDGIIVTAGALTIPEPLLEQLRVGGRLVMPLGPQSAPQTLVRVTRTSERRYRREEFGQVRFVPLIGEEGADEAPSRGDFWF</sequence>
<dbReference type="CDD" id="cd02440">
    <property type="entry name" value="AdoMet_MTases"/>
    <property type="match status" value="1"/>
</dbReference>
<dbReference type="Gene3D" id="3.40.50.150">
    <property type="entry name" value="Vaccinia Virus protein VP39"/>
    <property type="match status" value="1"/>
</dbReference>
<name>A0A5C6XGE0_9DELT</name>
<dbReference type="SUPFAM" id="SSF53335">
    <property type="entry name" value="S-adenosyl-L-methionine-dependent methyltransferases"/>
    <property type="match status" value="1"/>
</dbReference>
<evidence type="ECO:0000256" key="5">
    <source>
        <dbReference type="ARBA" id="ARBA00022679"/>
    </source>
</evidence>
<protein>
    <recommendedName>
        <fullName evidence="7">Protein-L-isoaspartate O-methyltransferase</fullName>
        <ecNumber evidence="7">2.1.1.77</ecNumber>
    </recommendedName>
    <alternativeName>
        <fullName evidence="7">L-isoaspartyl protein carboxyl methyltransferase</fullName>
    </alternativeName>
    <alternativeName>
        <fullName evidence="7">Protein L-isoaspartyl methyltransferase</fullName>
    </alternativeName>
    <alternativeName>
        <fullName evidence="7">Protein-beta-aspartate methyltransferase</fullName>
        <shortName evidence="7">PIMT</shortName>
    </alternativeName>
</protein>
<keyword evidence="6 7" id="KW-0949">S-adenosyl-L-methionine</keyword>
<comment type="catalytic activity">
    <reaction evidence="7">
        <text>[protein]-L-isoaspartate + S-adenosyl-L-methionine = [protein]-L-isoaspartate alpha-methyl ester + S-adenosyl-L-homocysteine</text>
        <dbReference type="Rhea" id="RHEA:12705"/>
        <dbReference type="Rhea" id="RHEA-COMP:12143"/>
        <dbReference type="Rhea" id="RHEA-COMP:12144"/>
        <dbReference type="ChEBI" id="CHEBI:57856"/>
        <dbReference type="ChEBI" id="CHEBI:59789"/>
        <dbReference type="ChEBI" id="CHEBI:90596"/>
        <dbReference type="ChEBI" id="CHEBI:90598"/>
        <dbReference type="EC" id="2.1.1.77"/>
    </reaction>
</comment>
<keyword evidence="3 7" id="KW-0963">Cytoplasm</keyword>
<dbReference type="InterPro" id="IPR029063">
    <property type="entry name" value="SAM-dependent_MTases_sf"/>
</dbReference>
<keyword evidence="9" id="KW-1185">Reference proteome</keyword>
<dbReference type="PANTHER" id="PTHR11579:SF0">
    <property type="entry name" value="PROTEIN-L-ISOASPARTATE(D-ASPARTATE) O-METHYLTRANSFERASE"/>
    <property type="match status" value="1"/>
</dbReference>
<evidence type="ECO:0000256" key="7">
    <source>
        <dbReference type="HAMAP-Rule" id="MF_00090"/>
    </source>
</evidence>
<dbReference type="NCBIfam" id="NF001453">
    <property type="entry name" value="PRK00312.1"/>
    <property type="match status" value="1"/>
</dbReference>
<evidence type="ECO:0000256" key="1">
    <source>
        <dbReference type="ARBA" id="ARBA00004496"/>
    </source>
</evidence>
<evidence type="ECO:0000256" key="2">
    <source>
        <dbReference type="ARBA" id="ARBA00005369"/>
    </source>
</evidence>
<proteinExistence type="inferred from homology"/>
<dbReference type="AlphaFoldDB" id="A0A5C6XGE0"/>
<comment type="similarity">
    <text evidence="2 7">Belongs to the methyltransferase superfamily. L-isoaspartyl/D-aspartyl protein methyltransferase family.</text>
</comment>
<dbReference type="EMBL" id="VOSM01000001">
    <property type="protein sequence ID" value="TXD39533.1"/>
    <property type="molecule type" value="Genomic_DNA"/>
</dbReference>
<dbReference type="NCBIfam" id="TIGR00080">
    <property type="entry name" value="pimt"/>
    <property type="match status" value="1"/>
</dbReference>
<dbReference type="InterPro" id="IPR000682">
    <property type="entry name" value="PCMT"/>
</dbReference>
<evidence type="ECO:0000313" key="8">
    <source>
        <dbReference type="EMBL" id="TXD39533.1"/>
    </source>
</evidence>
<evidence type="ECO:0000256" key="4">
    <source>
        <dbReference type="ARBA" id="ARBA00022603"/>
    </source>
</evidence>
<organism evidence="8 9">
    <name type="scientific">Lujinxingia vulgaris</name>
    <dbReference type="NCBI Taxonomy" id="2600176"/>
    <lineage>
        <taxon>Bacteria</taxon>
        <taxon>Deltaproteobacteria</taxon>
        <taxon>Bradymonadales</taxon>
        <taxon>Lujinxingiaceae</taxon>
        <taxon>Lujinxingia</taxon>
    </lineage>
</organism>
<dbReference type="HAMAP" id="MF_00090">
    <property type="entry name" value="PIMT"/>
    <property type="match status" value="1"/>
</dbReference>
<evidence type="ECO:0000256" key="6">
    <source>
        <dbReference type="ARBA" id="ARBA00022691"/>
    </source>
</evidence>
<comment type="subcellular location">
    <subcellularLocation>
        <location evidence="1 7">Cytoplasm</location>
    </subcellularLocation>
</comment>
<reference evidence="8 9" key="1">
    <citation type="submission" date="2019-08" db="EMBL/GenBank/DDBJ databases">
        <title>Bradymonadales sp. TMQ4.</title>
        <authorList>
            <person name="Liang Q."/>
        </authorList>
    </citation>
    <scope>NUCLEOTIDE SEQUENCE [LARGE SCALE GENOMIC DNA]</scope>
    <source>
        <strain evidence="8 9">TMQ4</strain>
    </source>
</reference>
<dbReference type="PROSITE" id="PS01279">
    <property type="entry name" value="PCMT"/>
    <property type="match status" value="1"/>
</dbReference>
<accession>A0A5C6XGE0</accession>
<gene>
    <name evidence="7" type="primary">pcm</name>
    <name evidence="8" type="ORF">FRC98_02620</name>
</gene>
<dbReference type="EC" id="2.1.1.77" evidence="7"/>
<dbReference type="GO" id="GO:0005737">
    <property type="term" value="C:cytoplasm"/>
    <property type="evidence" value="ECO:0007669"/>
    <property type="project" value="UniProtKB-SubCell"/>
</dbReference>